<keyword evidence="1" id="KW-0472">Membrane</keyword>
<dbReference type="RefSeq" id="WP_094181101.1">
    <property type="nucleotide sequence ID" value="NZ_BJLP01000037.1"/>
</dbReference>
<proteinExistence type="predicted"/>
<dbReference type="AlphaFoldDB" id="A0A4Y3KEH2"/>
<name>A0A4Y3KEH2_CELUD</name>
<feature type="transmembrane region" description="Helical" evidence="1">
    <location>
        <begin position="16"/>
        <end position="34"/>
    </location>
</feature>
<protein>
    <submittedName>
        <fullName evidence="2">Uncharacterized protein</fullName>
    </submittedName>
</protein>
<evidence type="ECO:0000313" key="2">
    <source>
        <dbReference type="EMBL" id="GEA81774.1"/>
    </source>
</evidence>
<gene>
    <name evidence="2" type="ORF">CUD01_22180</name>
</gene>
<keyword evidence="1" id="KW-1133">Transmembrane helix</keyword>
<comment type="caution">
    <text evidence="2">The sequence shown here is derived from an EMBL/GenBank/DDBJ whole genome shotgun (WGS) entry which is preliminary data.</text>
</comment>
<dbReference type="Proteomes" id="UP000315842">
    <property type="component" value="Unassembled WGS sequence"/>
</dbReference>
<organism evidence="2 3">
    <name type="scientific">Cellulomonas uda</name>
    <dbReference type="NCBI Taxonomy" id="1714"/>
    <lineage>
        <taxon>Bacteria</taxon>
        <taxon>Bacillati</taxon>
        <taxon>Actinomycetota</taxon>
        <taxon>Actinomycetes</taxon>
        <taxon>Micrococcales</taxon>
        <taxon>Cellulomonadaceae</taxon>
        <taxon>Cellulomonas</taxon>
    </lineage>
</organism>
<evidence type="ECO:0000256" key="1">
    <source>
        <dbReference type="SAM" id="Phobius"/>
    </source>
</evidence>
<sequence length="200" mass="22406">MEEKSSRRTGDWNSPAFWVSVISLALSTYLALAAGRQWFPFPQPDHAQENAARVTWAYERLGSDDPDGQTKSFAVTVTNNSTSPVYNVRLRLGLWDDRYPTGSDDNAPDLPTMDVPLELRDVPACSVSTATVPVSTWRDTSEDTHIRGYAIGIAFALDGQQWWSDQPYQTPWRDDTIFEAYMTHKTITYDVQPTHGPGCG</sequence>
<evidence type="ECO:0000313" key="3">
    <source>
        <dbReference type="Proteomes" id="UP000315842"/>
    </source>
</evidence>
<reference evidence="2 3" key="1">
    <citation type="submission" date="2019-06" db="EMBL/GenBank/DDBJ databases">
        <title>Whole genome shotgun sequence of Cellulomonas uda NBRC 3747.</title>
        <authorList>
            <person name="Hosoyama A."/>
            <person name="Uohara A."/>
            <person name="Ohji S."/>
            <person name="Ichikawa N."/>
        </authorList>
    </citation>
    <scope>NUCLEOTIDE SEQUENCE [LARGE SCALE GENOMIC DNA]</scope>
    <source>
        <strain evidence="2 3">NBRC 3747</strain>
    </source>
</reference>
<keyword evidence="3" id="KW-1185">Reference proteome</keyword>
<dbReference type="EMBL" id="BJLP01000037">
    <property type="protein sequence ID" value="GEA81774.1"/>
    <property type="molecule type" value="Genomic_DNA"/>
</dbReference>
<accession>A0A4Y3KEH2</accession>
<keyword evidence="1" id="KW-0812">Transmembrane</keyword>